<name>A0A7J0BUP0_9BACT</name>
<keyword evidence="3" id="KW-0408">Iron</keyword>
<accession>A0A7J0BUP0</accession>
<dbReference type="InterPro" id="IPR050612">
    <property type="entry name" value="Prok_Mopterin_Oxidored"/>
</dbReference>
<dbReference type="Gene3D" id="2.20.25.90">
    <property type="entry name" value="ADC-like domains"/>
    <property type="match status" value="1"/>
</dbReference>
<dbReference type="Pfam" id="PF04879">
    <property type="entry name" value="Molybdop_Fe4S4"/>
    <property type="match status" value="1"/>
</dbReference>
<dbReference type="AlphaFoldDB" id="A0A7J0BUP0"/>
<dbReference type="SUPFAM" id="SSF50692">
    <property type="entry name" value="ADC-like"/>
    <property type="match status" value="1"/>
</dbReference>
<dbReference type="GO" id="GO:0016491">
    <property type="term" value="F:oxidoreductase activity"/>
    <property type="evidence" value="ECO:0007669"/>
    <property type="project" value="InterPro"/>
</dbReference>
<keyword evidence="7" id="KW-1185">Reference proteome</keyword>
<dbReference type="PANTHER" id="PTHR43742">
    <property type="entry name" value="TRIMETHYLAMINE-N-OXIDE REDUCTASE"/>
    <property type="match status" value="1"/>
</dbReference>
<evidence type="ECO:0000313" key="6">
    <source>
        <dbReference type="EMBL" id="GFM37378.1"/>
    </source>
</evidence>
<dbReference type="SMART" id="SM00926">
    <property type="entry name" value="Molybdop_Fe4S4"/>
    <property type="match status" value="1"/>
</dbReference>
<dbReference type="InterPro" id="IPR006656">
    <property type="entry name" value="Mopterin_OxRdtase"/>
</dbReference>
<dbReference type="InterPro" id="IPR029062">
    <property type="entry name" value="Class_I_gatase-like"/>
</dbReference>
<dbReference type="PROSITE" id="PS51273">
    <property type="entry name" value="GATASE_TYPE_1"/>
    <property type="match status" value="1"/>
</dbReference>
<dbReference type="Gene3D" id="3.40.50.880">
    <property type="match status" value="1"/>
</dbReference>
<keyword evidence="4" id="KW-0411">Iron-sulfur</keyword>
<dbReference type="PANTHER" id="PTHR43742:SF6">
    <property type="entry name" value="OXIDOREDUCTASE YYAE-RELATED"/>
    <property type="match status" value="1"/>
</dbReference>
<dbReference type="GO" id="GO:0046872">
    <property type="term" value="F:metal ion binding"/>
    <property type="evidence" value="ECO:0007669"/>
    <property type="project" value="UniProtKB-KW"/>
</dbReference>
<evidence type="ECO:0000313" key="7">
    <source>
        <dbReference type="Proteomes" id="UP000503820"/>
    </source>
</evidence>
<dbReference type="InterPro" id="IPR044992">
    <property type="entry name" value="ChyE-like"/>
</dbReference>
<sequence>MGERRHIITTCTRDCPNTCGLTATVEDGRLIRLSGDPGHPLTRGAACVKCARYVHRVYSPERVTHPMVRPSTKAPWRRATWDEVLDLIALRMTAIRDASGPEAILYYQGYGERTALKLLNRYFFNLFGGVTTTRGSLCGGTGQASQNLDFGERVSHDPLDHYNSASMILWARNPVSTNISLVPVIHDIRKRGGSVIVVDPAHSKTVPLATRHIRPKAGTDAFLAMAAAKLILAAGAEDRTFLAQHSAGAPEYLGILAQFSVEDLCQRSGVPVADAQLLAETLMRQKPTSILLGWGLHRHEHAHYSLRAIDALGAISGNIGIAGGGVSQGFEEYGPYDQHYWGDSLNPPRRSLRMPTIGEDILNAHEPPIRMIYVTASNPVCMAPNSGKVAQAFSQAEFVVYSGHFMDDTADHAHVFLPATTFLEEQDVMASYGHNYVGAVNQAIAPVGLCRSEFHMFHDLAVRFPFAERFRRPVRDWLHDLCAPLRAHGCDLDALANAAFRYPAPMVPYADKTFATPSGNYQFMTEFSPELLEKTDPAYPFRLLTIAPHGAICSERTMTEHTPLPVVILAPAEAARQGLAQGDTVTVRSAVGAIRATLRTQQGQRPDVLVAERGGWMKAGHGLNRLTRDLASLVGLGTPYYETCVAVEPSSGPPAPRILVVQHDEDAPGGNFCKSLERAGARLATVMPGKTKGAAEAHGLPQTPEEWDGLVVLGGAQHAGDDAGSPHFPALLHLMRAFDAARKPVAGICLGSQLLARAWGGTLRTMDAPEFGFIRFTPTDAARLDSVFHGVDAIPPLMSYHEDAFGLPQTATLLVRGDQCPNQCFRVGNASYGFQFHLEADAAIADNWIRLFRHRPANAKTAQYDEAFFRNLRADLPVLAEQSERFCRTIAENWLRLALRE</sequence>
<evidence type="ECO:0000259" key="5">
    <source>
        <dbReference type="PROSITE" id="PS51669"/>
    </source>
</evidence>
<dbReference type="Proteomes" id="UP000503820">
    <property type="component" value="Unassembled WGS sequence"/>
</dbReference>
<dbReference type="InterPro" id="IPR009010">
    <property type="entry name" value="Asp_de-COase-like_dom_sf"/>
</dbReference>
<feature type="domain" description="4Fe-4S Mo/W bis-MGD-type" evidence="5">
    <location>
        <begin position="4"/>
        <end position="61"/>
    </location>
</feature>
<comment type="caution">
    <text evidence="6">The sequence shown here is derived from an EMBL/GenBank/DDBJ whole genome shotgun (WGS) entry which is preliminary data.</text>
</comment>
<dbReference type="Pfam" id="PF01568">
    <property type="entry name" value="Molydop_binding"/>
    <property type="match status" value="1"/>
</dbReference>
<evidence type="ECO:0000256" key="2">
    <source>
        <dbReference type="ARBA" id="ARBA00022723"/>
    </source>
</evidence>
<dbReference type="PROSITE" id="PS51669">
    <property type="entry name" value="4FE4S_MOW_BIS_MGD"/>
    <property type="match status" value="1"/>
</dbReference>
<dbReference type="InterPro" id="IPR006657">
    <property type="entry name" value="MoPterin_dinucl-bd_dom"/>
</dbReference>
<dbReference type="Gene3D" id="2.40.40.20">
    <property type="match status" value="1"/>
</dbReference>
<keyword evidence="2" id="KW-0479">Metal-binding</keyword>
<protein>
    <recommendedName>
        <fullName evidence="5">4Fe-4S Mo/W bis-MGD-type domain-containing protein</fullName>
    </recommendedName>
</protein>
<proteinExistence type="inferred from homology"/>
<dbReference type="GO" id="GO:0051536">
    <property type="term" value="F:iron-sulfur cluster binding"/>
    <property type="evidence" value="ECO:0007669"/>
    <property type="project" value="UniProtKB-KW"/>
</dbReference>
<evidence type="ECO:0000256" key="3">
    <source>
        <dbReference type="ARBA" id="ARBA00023004"/>
    </source>
</evidence>
<dbReference type="Gene3D" id="3.40.228.10">
    <property type="entry name" value="Dimethylsulfoxide Reductase, domain 2"/>
    <property type="match status" value="1"/>
</dbReference>
<dbReference type="GO" id="GO:0043546">
    <property type="term" value="F:molybdopterin cofactor binding"/>
    <property type="evidence" value="ECO:0007669"/>
    <property type="project" value="InterPro"/>
</dbReference>
<dbReference type="InterPro" id="IPR017926">
    <property type="entry name" value="GATASE"/>
</dbReference>
<gene>
    <name evidence="6" type="ORF">DSM19430T_20620</name>
</gene>
<dbReference type="RefSeq" id="WP_174409980.1">
    <property type="nucleotide sequence ID" value="NZ_BLVP01000008.1"/>
</dbReference>
<dbReference type="Pfam" id="PF00117">
    <property type="entry name" value="GATase"/>
    <property type="match status" value="1"/>
</dbReference>
<reference evidence="6 7" key="1">
    <citation type="submission" date="2020-05" db="EMBL/GenBank/DDBJ databases">
        <title>Draft genome sequence of Desulfovibrio psychrotolerans JS1T.</title>
        <authorList>
            <person name="Ueno A."/>
            <person name="Tamazawa S."/>
            <person name="Tamamura S."/>
            <person name="Murakami T."/>
            <person name="Kiyama T."/>
            <person name="Inomata H."/>
            <person name="Amano Y."/>
            <person name="Miyakawa K."/>
            <person name="Tamaki H."/>
            <person name="Naganuma T."/>
            <person name="Kaneko K."/>
        </authorList>
    </citation>
    <scope>NUCLEOTIDE SEQUENCE [LARGE SCALE GENOMIC DNA]</scope>
    <source>
        <strain evidence="6 7">JS1</strain>
    </source>
</reference>
<dbReference type="EMBL" id="BLVP01000008">
    <property type="protein sequence ID" value="GFM37378.1"/>
    <property type="molecule type" value="Genomic_DNA"/>
</dbReference>
<evidence type="ECO:0000256" key="4">
    <source>
        <dbReference type="ARBA" id="ARBA00023014"/>
    </source>
</evidence>
<dbReference type="InterPro" id="IPR006963">
    <property type="entry name" value="Mopterin_OxRdtase_4Fe-4S_dom"/>
</dbReference>
<dbReference type="SUPFAM" id="SSF52317">
    <property type="entry name" value="Class I glutamine amidotransferase-like"/>
    <property type="match status" value="1"/>
</dbReference>
<dbReference type="CDD" id="cd01741">
    <property type="entry name" value="GATase1_1"/>
    <property type="match status" value="1"/>
</dbReference>
<dbReference type="Gene3D" id="3.30.2070.10">
    <property type="entry name" value="Formate dehydrogenase/DMSO reductase"/>
    <property type="match status" value="1"/>
</dbReference>
<evidence type="ECO:0000256" key="1">
    <source>
        <dbReference type="ARBA" id="ARBA00010312"/>
    </source>
</evidence>
<comment type="similarity">
    <text evidence="1">Belongs to the prokaryotic molybdopterin-containing oxidoreductase family.</text>
</comment>
<dbReference type="Gene3D" id="3.40.50.740">
    <property type="match status" value="1"/>
</dbReference>
<dbReference type="Pfam" id="PF00384">
    <property type="entry name" value="Molybdopterin"/>
    <property type="match status" value="1"/>
</dbReference>
<organism evidence="6 7">
    <name type="scientific">Desulfovibrio psychrotolerans</name>
    <dbReference type="NCBI Taxonomy" id="415242"/>
    <lineage>
        <taxon>Bacteria</taxon>
        <taxon>Pseudomonadati</taxon>
        <taxon>Thermodesulfobacteriota</taxon>
        <taxon>Desulfovibrionia</taxon>
        <taxon>Desulfovibrionales</taxon>
        <taxon>Desulfovibrionaceae</taxon>
        <taxon>Desulfovibrio</taxon>
    </lineage>
</organism>
<dbReference type="SUPFAM" id="SSF53706">
    <property type="entry name" value="Formate dehydrogenase/DMSO reductase, domains 1-3"/>
    <property type="match status" value="1"/>
</dbReference>